<reference evidence="1" key="1">
    <citation type="journal article" date="2009" name="Plant Mol. Biol.">
        <title>Insights into corn genes derived from large-scale cDNA sequencing.</title>
        <authorList>
            <person name="Alexandrov N.N."/>
            <person name="Brover V.V."/>
            <person name="Freidin S."/>
            <person name="Troukhan M.E."/>
            <person name="Tatarinova T.V."/>
            <person name="Zhang H."/>
            <person name="Swaller T.J."/>
            <person name="Lu Y.P."/>
            <person name="Bouck J."/>
            <person name="Flavell R.B."/>
            <person name="Feldmann K.A."/>
        </authorList>
    </citation>
    <scope>NUCLEOTIDE SEQUENCE</scope>
</reference>
<sequence>MDVPSRFLPSRPSWVPGSPPNLIWNCCASASICRIPARRARACFLCAQPLPPQPQSTPLSSPPPGCRTCETARDRHRFNRSTLFPGHRSTLSSGSCALLFPSQPVEVDLGSVPIAVELPYMFLSVRLSLVPARSRARGFEALRVRRAALCASVLFRQNSPSTMFK</sequence>
<organism evidence="1">
    <name type="scientific">Zea mays</name>
    <name type="common">Maize</name>
    <dbReference type="NCBI Taxonomy" id="4577"/>
    <lineage>
        <taxon>Eukaryota</taxon>
        <taxon>Viridiplantae</taxon>
        <taxon>Streptophyta</taxon>
        <taxon>Embryophyta</taxon>
        <taxon>Tracheophyta</taxon>
        <taxon>Spermatophyta</taxon>
        <taxon>Magnoliopsida</taxon>
        <taxon>Liliopsida</taxon>
        <taxon>Poales</taxon>
        <taxon>Poaceae</taxon>
        <taxon>PACMAD clade</taxon>
        <taxon>Panicoideae</taxon>
        <taxon>Andropogonodae</taxon>
        <taxon>Andropogoneae</taxon>
        <taxon>Tripsacinae</taxon>
        <taxon>Zea</taxon>
    </lineage>
</organism>
<evidence type="ECO:0000313" key="1">
    <source>
        <dbReference type="EMBL" id="ACG30405.1"/>
    </source>
</evidence>
<proteinExistence type="evidence at transcript level"/>
<dbReference type="AlphaFoldDB" id="B6SZX2"/>
<dbReference type="ExpressionAtlas" id="B6SZX2">
    <property type="expression patterns" value="baseline and differential"/>
</dbReference>
<name>B6SZX2_MAIZE</name>
<protein>
    <submittedName>
        <fullName evidence="1">Uncharacterized protein</fullName>
    </submittedName>
</protein>
<dbReference type="EMBL" id="EU958287">
    <property type="protein sequence ID" value="ACG30405.1"/>
    <property type="molecule type" value="mRNA"/>
</dbReference>
<accession>B6SZX2</accession>